<dbReference type="Gene3D" id="3.40.50.300">
    <property type="entry name" value="P-loop containing nucleotide triphosphate hydrolases"/>
    <property type="match status" value="1"/>
</dbReference>
<dbReference type="CDD" id="cd00464">
    <property type="entry name" value="SK"/>
    <property type="match status" value="1"/>
</dbReference>
<dbReference type="GO" id="GO:0005829">
    <property type="term" value="C:cytosol"/>
    <property type="evidence" value="ECO:0007669"/>
    <property type="project" value="TreeGrafter"/>
</dbReference>
<feature type="binding site" evidence="7">
    <location>
        <begin position="15"/>
        <end position="20"/>
    </location>
    <ligand>
        <name>ATP</name>
        <dbReference type="ChEBI" id="CHEBI:30616"/>
    </ligand>
</feature>
<comment type="caution">
    <text evidence="7">Lacks conserved residue(s) required for the propagation of feature annotation.</text>
</comment>
<comment type="subcellular location">
    <subcellularLocation>
        <location evidence="7">Cytoplasm</location>
    </subcellularLocation>
</comment>
<dbReference type="AlphaFoldDB" id="A0A174K7D9"/>
<dbReference type="EC" id="2.7.1.71" evidence="7"/>
<evidence type="ECO:0000256" key="3">
    <source>
        <dbReference type="ARBA" id="ARBA00022741"/>
    </source>
</evidence>
<keyword evidence="7" id="KW-0479">Metal-binding</keyword>
<comment type="catalytic activity">
    <reaction evidence="7">
        <text>shikimate + ATP = 3-phosphoshikimate + ADP + H(+)</text>
        <dbReference type="Rhea" id="RHEA:13121"/>
        <dbReference type="ChEBI" id="CHEBI:15378"/>
        <dbReference type="ChEBI" id="CHEBI:30616"/>
        <dbReference type="ChEBI" id="CHEBI:36208"/>
        <dbReference type="ChEBI" id="CHEBI:145989"/>
        <dbReference type="ChEBI" id="CHEBI:456216"/>
        <dbReference type="EC" id="2.7.1.71"/>
    </reaction>
</comment>
<dbReference type="PANTHER" id="PTHR21087">
    <property type="entry name" value="SHIKIMATE KINASE"/>
    <property type="match status" value="1"/>
</dbReference>
<feature type="binding site" evidence="7">
    <location>
        <position position="136"/>
    </location>
    <ligand>
        <name>substrate</name>
    </ligand>
</feature>
<feature type="binding site" evidence="7">
    <location>
        <position position="37"/>
    </location>
    <ligand>
        <name>substrate</name>
    </ligand>
</feature>
<keyword evidence="2 7" id="KW-0808">Transferase</keyword>
<dbReference type="Pfam" id="PF01202">
    <property type="entry name" value="SKI"/>
    <property type="match status" value="1"/>
</dbReference>
<feature type="binding site" evidence="7">
    <location>
        <position position="119"/>
    </location>
    <ligand>
        <name>ATP</name>
        <dbReference type="ChEBI" id="CHEBI:30616"/>
    </ligand>
</feature>
<dbReference type="GO" id="GO:0004765">
    <property type="term" value="F:shikimate kinase activity"/>
    <property type="evidence" value="ECO:0007669"/>
    <property type="project" value="UniProtKB-UniRule"/>
</dbReference>
<dbReference type="GO" id="GO:0009423">
    <property type="term" value="P:chorismate biosynthetic process"/>
    <property type="evidence" value="ECO:0007669"/>
    <property type="project" value="UniProtKB-UniRule"/>
</dbReference>
<protein>
    <recommendedName>
        <fullName evidence="7">Shikimate kinase</fullName>
        <shortName evidence="7">SK</shortName>
        <ecNumber evidence="7">2.7.1.71</ecNumber>
    </recommendedName>
</protein>
<dbReference type="HAMAP" id="MF_00109">
    <property type="entry name" value="Shikimate_kinase"/>
    <property type="match status" value="1"/>
</dbReference>
<organism evidence="8 9">
    <name type="scientific">Clostridium disporicum</name>
    <dbReference type="NCBI Taxonomy" id="84024"/>
    <lineage>
        <taxon>Bacteria</taxon>
        <taxon>Bacillati</taxon>
        <taxon>Bacillota</taxon>
        <taxon>Clostridia</taxon>
        <taxon>Eubacteriales</taxon>
        <taxon>Clostridiaceae</taxon>
        <taxon>Clostridium</taxon>
    </lineage>
</organism>
<dbReference type="GO" id="GO:0000287">
    <property type="term" value="F:magnesium ion binding"/>
    <property type="evidence" value="ECO:0007669"/>
    <property type="project" value="UniProtKB-UniRule"/>
</dbReference>
<proteinExistence type="inferred from homology"/>
<keyword evidence="5 7" id="KW-0067">ATP-binding</keyword>
<dbReference type="GO" id="GO:0009073">
    <property type="term" value="P:aromatic amino acid family biosynthetic process"/>
    <property type="evidence" value="ECO:0007669"/>
    <property type="project" value="UniProtKB-KW"/>
</dbReference>
<feature type="binding site" evidence="7">
    <location>
        <position position="82"/>
    </location>
    <ligand>
        <name>substrate</name>
    </ligand>
</feature>
<dbReference type="Proteomes" id="UP000095558">
    <property type="component" value="Unassembled WGS sequence"/>
</dbReference>
<evidence type="ECO:0000256" key="6">
    <source>
        <dbReference type="ARBA" id="ARBA00023141"/>
    </source>
</evidence>
<comment type="function">
    <text evidence="7">Catalyzes the specific phosphorylation of the 3-hydroxyl group of shikimic acid using ATP as a cosubstrate.</text>
</comment>
<dbReference type="UniPathway" id="UPA00053">
    <property type="reaction ID" value="UER00088"/>
</dbReference>
<dbReference type="InterPro" id="IPR027417">
    <property type="entry name" value="P-loop_NTPase"/>
</dbReference>
<keyword evidence="7" id="KW-0460">Magnesium</keyword>
<feature type="binding site" evidence="7">
    <location>
        <position position="19"/>
    </location>
    <ligand>
        <name>Mg(2+)</name>
        <dbReference type="ChEBI" id="CHEBI:18420"/>
    </ligand>
</feature>
<evidence type="ECO:0000256" key="4">
    <source>
        <dbReference type="ARBA" id="ARBA00022777"/>
    </source>
</evidence>
<comment type="pathway">
    <text evidence="7">Metabolic intermediate biosynthesis; chorismate biosynthesis; chorismate from D-erythrose 4-phosphate and phosphoenolpyruvate: step 5/7.</text>
</comment>
<evidence type="ECO:0000256" key="7">
    <source>
        <dbReference type="HAMAP-Rule" id="MF_00109"/>
    </source>
</evidence>
<dbReference type="GO" id="GO:0005524">
    <property type="term" value="F:ATP binding"/>
    <property type="evidence" value="ECO:0007669"/>
    <property type="project" value="UniProtKB-UniRule"/>
</dbReference>
<keyword evidence="1 7" id="KW-0028">Amino-acid biosynthesis</keyword>
<name>A0A174K7D9_9CLOT</name>
<keyword evidence="6 7" id="KW-0057">Aromatic amino acid biosynthesis</keyword>
<sequence>MKEMEKSITLIGLPGCGKTTVGNLLSDKLNYEFIDMDFYIEDNQGKTIIELFKNGEDYFRNIETETCKELGERSKTIISSGGGVVKKRINIEYLKKNSIVVFIDRPVENILGDIEVEKRPLLANGKEVLYKLYDERYDLYKEYCDYRVENTGSLEEVVNKIAKVVNR</sequence>
<dbReference type="PRINTS" id="PR01100">
    <property type="entry name" value="SHIKIMTKNASE"/>
</dbReference>
<keyword evidence="4 7" id="KW-0418">Kinase</keyword>
<dbReference type="EMBL" id="CYZV01000035">
    <property type="protein sequence ID" value="CUO62696.1"/>
    <property type="molecule type" value="Genomic_DNA"/>
</dbReference>
<evidence type="ECO:0000256" key="2">
    <source>
        <dbReference type="ARBA" id="ARBA00022679"/>
    </source>
</evidence>
<keyword evidence="7" id="KW-0963">Cytoplasm</keyword>
<evidence type="ECO:0000256" key="5">
    <source>
        <dbReference type="ARBA" id="ARBA00022840"/>
    </source>
</evidence>
<comment type="subunit">
    <text evidence="7">Monomer.</text>
</comment>
<dbReference type="InterPro" id="IPR031322">
    <property type="entry name" value="Shikimate/glucono_kinase"/>
</dbReference>
<reference evidence="8 9" key="1">
    <citation type="submission" date="2015-09" db="EMBL/GenBank/DDBJ databases">
        <authorList>
            <consortium name="Pathogen Informatics"/>
        </authorList>
    </citation>
    <scope>NUCLEOTIDE SEQUENCE [LARGE SCALE GENOMIC DNA]</scope>
    <source>
        <strain evidence="8 9">2789STDY5834855</strain>
    </source>
</reference>
<comment type="cofactor">
    <cofactor evidence="7">
        <name>Mg(2+)</name>
        <dbReference type="ChEBI" id="CHEBI:18420"/>
    </cofactor>
    <text evidence="7">Binds 1 Mg(2+) ion per subunit.</text>
</comment>
<evidence type="ECO:0000313" key="8">
    <source>
        <dbReference type="EMBL" id="CUO62696.1"/>
    </source>
</evidence>
<comment type="similarity">
    <text evidence="7">Belongs to the shikimate kinase family.</text>
</comment>
<evidence type="ECO:0000256" key="1">
    <source>
        <dbReference type="ARBA" id="ARBA00022605"/>
    </source>
</evidence>
<keyword evidence="3 7" id="KW-0547">Nucleotide-binding</keyword>
<dbReference type="SUPFAM" id="SSF52540">
    <property type="entry name" value="P-loop containing nucleoside triphosphate hydrolases"/>
    <property type="match status" value="1"/>
</dbReference>
<gene>
    <name evidence="7 8" type="primary">aroK</name>
    <name evidence="8" type="ORF">ERS852470_02887</name>
</gene>
<dbReference type="PANTHER" id="PTHR21087:SF16">
    <property type="entry name" value="SHIKIMATE KINASE 1, CHLOROPLASTIC"/>
    <property type="match status" value="1"/>
</dbReference>
<dbReference type="GO" id="GO:0008652">
    <property type="term" value="P:amino acid biosynthetic process"/>
    <property type="evidence" value="ECO:0007669"/>
    <property type="project" value="UniProtKB-KW"/>
</dbReference>
<feature type="binding site" evidence="7">
    <location>
        <position position="60"/>
    </location>
    <ligand>
        <name>substrate</name>
    </ligand>
</feature>
<dbReference type="InterPro" id="IPR000623">
    <property type="entry name" value="Shikimate_kinase/TSH1"/>
</dbReference>
<accession>A0A174K7D9</accession>
<evidence type="ECO:0000313" key="9">
    <source>
        <dbReference type="Proteomes" id="UP000095558"/>
    </source>
</evidence>